<protein>
    <recommendedName>
        <fullName evidence="2">Ferritin-like diiron domain-containing protein</fullName>
    </recommendedName>
</protein>
<dbReference type="SUPFAM" id="SSF47240">
    <property type="entry name" value="Ferritin-like"/>
    <property type="match status" value="2"/>
</dbReference>
<feature type="domain" description="Ferritin-like diiron" evidence="2">
    <location>
        <begin position="28"/>
        <end position="159"/>
    </location>
</feature>
<dbReference type="PROSITE" id="PS50905">
    <property type="entry name" value="FERRITIN_LIKE"/>
    <property type="match status" value="1"/>
</dbReference>
<evidence type="ECO:0000259" key="2">
    <source>
        <dbReference type="PROSITE" id="PS50905"/>
    </source>
</evidence>
<dbReference type="PANTHER" id="PTHR33746">
    <property type="entry name" value="RUBRERYTHRIN"/>
    <property type="match status" value="1"/>
</dbReference>
<dbReference type="RefSeq" id="WP_345365037.1">
    <property type="nucleotide sequence ID" value="NZ_BAABHJ010000037.1"/>
</dbReference>
<dbReference type="EMBL" id="BAABHJ010000037">
    <property type="protein sequence ID" value="GAA4616748.1"/>
    <property type="molecule type" value="Genomic_DNA"/>
</dbReference>
<feature type="compositionally biased region" description="Basic and acidic residues" evidence="1">
    <location>
        <begin position="285"/>
        <end position="306"/>
    </location>
</feature>
<dbReference type="InterPro" id="IPR012347">
    <property type="entry name" value="Ferritin-like"/>
</dbReference>
<dbReference type="InterPro" id="IPR003251">
    <property type="entry name" value="Rr_diiron-bd_dom"/>
</dbReference>
<name>A0ABP8TXG2_9ACTN</name>
<dbReference type="Pfam" id="PF02915">
    <property type="entry name" value="Rubrerythrin"/>
    <property type="match status" value="2"/>
</dbReference>
<gene>
    <name evidence="3" type="ORF">GCM10023195_74570</name>
</gene>
<dbReference type="InterPro" id="IPR009040">
    <property type="entry name" value="Ferritin-like_diiron"/>
</dbReference>
<reference evidence="4" key="1">
    <citation type="journal article" date="2019" name="Int. J. Syst. Evol. Microbiol.">
        <title>The Global Catalogue of Microorganisms (GCM) 10K type strain sequencing project: providing services to taxonomists for standard genome sequencing and annotation.</title>
        <authorList>
            <consortium name="The Broad Institute Genomics Platform"/>
            <consortium name="The Broad Institute Genome Sequencing Center for Infectious Disease"/>
            <person name="Wu L."/>
            <person name="Ma J."/>
        </authorList>
    </citation>
    <scope>NUCLEOTIDE SEQUENCE [LARGE SCALE GENOMIC DNA]</scope>
    <source>
        <strain evidence="4">JCM 17938</strain>
    </source>
</reference>
<sequence>MITLGAPASGAFAASAVSSAPSARAAVDPPAPQTRADLAQSMRGEAYANASYRLYAEQARREGLPSVARLFEHTADIELNEHFASGAALSGQVKDDAANLRDAIAGEHYESRQMYPGFAREAESAGDTAAADRFTEIAGDEAKHARAFGTALGVAESGRGSVPTAPEVHPVTVTAGAPKVQAQRTKENLDRAIHGEALAYAKYRLYGEHAQDPAVGRLFRGTGEVELHEHLPESANLAGLVGTTHENLTKAITGERYESETMYPTFAERAKAAGDAEAARAFSHNADDEAGHARSFEQARERLSGS</sequence>
<dbReference type="Gene3D" id="1.20.1260.10">
    <property type="match status" value="2"/>
</dbReference>
<organism evidence="3 4">
    <name type="scientific">Actinoallomurus liliacearum</name>
    <dbReference type="NCBI Taxonomy" id="1080073"/>
    <lineage>
        <taxon>Bacteria</taxon>
        <taxon>Bacillati</taxon>
        <taxon>Actinomycetota</taxon>
        <taxon>Actinomycetes</taxon>
        <taxon>Streptosporangiales</taxon>
        <taxon>Thermomonosporaceae</taxon>
        <taxon>Actinoallomurus</taxon>
    </lineage>
</organism>
<comment type="caution">
    <text evidence="3">The sequence shown here is derived from an EMBL/GenBank/DDBJ whole genome shotgun (WGS) entry which is preliminary data.</text>
</comment>
<dbReference type="CDD" id="cd01041">
    <property type="entry name" value="Rubrerythrin"/>
    <property type="match status" value="1"/>
</dbReference>
<evidence type="ECO:0000313" key="3">
    <source>
        <dbReference type="EMBL" id="GAA4616748.1"/>
    </source>
</evidence>
<proteinExistence type="predicted"/>
<keyword evidence="4" id="KW-1185">Reference proteome</keyword>
<dbReference type="InterPro" id="IPR052753">
    <property type="entry name" value="Rbr2/Nigerythrin"/>
</dbReference>
<dbReference type="InterPro" id="IPR009078">
    <property type="entry name" value="Ferritin-like_SF"/>
</dbReference>
<accession>A0ABP8TXG2</accession>
<evidence type="ECO:0000256" key="1">
    <source>
        <dbReference type="SAM" id="MobiDB-lite"/>
    </source>
</evidence>
<dbReference type="Proteomes" id="UP001500212">
    <property type="component" value="Unassembled WGS sequence"/>
</dbReference>
<evidence type="ECO:0000313" key="4">
    <source>
        <dbReference type="Proteomes" id="UP001500212"/>
    </source>
</evidence>
<dbReference type="PANTHER" id="PTHR33746:SF4">
    <property type="entry name" value="RUBRERYTHRIN"/>
    <property type="match status" value="1"/>
</dbReference>
<feature type="region of interest" description="Disordered" evidence="1">
    <location>
        <begin position="276"/>
        <end position="306"/>
    </location>
</feature>